<name>A0A0G4H1N2_VITBC</name>
<dbReference type="GO" id="GO:0015031">
    <property type="term" value="P:protein transport"/>
    <property type="evidence" value="ECO:0007669"/>
    <property type="project" value="UniProtKB-KW"/>
</dbReference>
<keyword evidence="1" id="KW-0999">Mitochondrion inner membrane</keyword>
<dbReference type="OrthoDB" id="344165at2759"/>
<accession>A0A0G4H1N2</accession>
<evidence type="ECO:0000256" key="1">
    <source>
        <dbReference type="RuleBase" id="RU367043"/>
    </source>
</evidence>
<dbReference type="Proteomes" id="UP000041254">
    <property type="component" value="Unassembled WGS sequence"/>
</dbReference>
<dbReference type="InterPro" id="IPR035427">
    <property type="entry name" value="Tim10-like_dom_sf"/>
</dbReference>
<dbReference type="GO" id="GO:0005743">
    <property type="term" value="C:mitochondrial inner membrane"/>
    <property type="evidence" value="ECO:0007669"/>
    <property type="project" value="UniProtKB-SubCell"/>
</dbReference>
<dbReference type="InParanoid" id="A0A0G4H1N2"/>
<keyword evidence="1" id="KW-0143">Chaperone</keyword>
<dbReference type="VEuPathDB" id="CryptoDB:Vbra_19247"/>
<gene>
    <name evidence="3" type="ORF">Vbra_19247</name>
</gene>
<comment type="function">
    <text evidence="1">Mitochondrial intermembrane chaperone that participates in the import and insertion of some multi-pass transmembrane proteins into the mitochondrial inner membrane. Also required for the transfer of beta-barrel precursors from the TOM complex to the sorting and assembly machinery (SAM complex) of the outer membrane. Acts as a chaperone-like protein that protects the hydrophobic precursors from aggregation and guide them through the mitochondrial intermembrane space.</text>
</comment>
<protein>
    <recommendedName>
        <fullName evidence="1">Mitochondrial import inner membrane translocase subunit</fullName>
    </recommendedName>
</protein>
<reference evidence="3 4" key="1">
    <citation type="submission" date="2014-11" db="EMBL/GenBank/DDBJ databases">
        <authorList>
            <person name="Zhu J."/>
            <person name="Qi W."/>
            <person name="Song R."/>
        </authorList>
    </citation>
    <scope>NUCLEOTIDE SEQUENCE [LARGE SCALE GENOMIC DNA]</scope>
</reference>
<evidence type="ECO:0000313" key="4">
    <source>
        <dbReference type="Proteomes" id="UP000041254"/>
    </source>
</evidence>
<comment type="subcellular location">
    <subcellularLocation>
        <location evidence="1">Mitochondrion inner membrane</location>
        <topology evidence="1">Peripheral membrane protein</topology>
        <orientation evidence="1">Intermembrane side</orientation>
    </subcellularLocation>
</comment>
<dbReference type="SUPFAM" id="SSF144122">
    <property type="entry name" value="Tim10-like"/>
    <property type="match status" value="1"/>
</dbReference>
<dbReference type="FunCoup" id="A0A0G4H1N2">
    <property type="interactions" value="12"/>
</dbReference>
<dbReference type="Gene3D" id="1.10.287.810">
    <property type="entry name" value="Mitochondrial import inner membrane translocase subunit tim13 like domains"/>
    <property type="match status" value="1"/>
</dbReference>
<dbReference type="Pfam" id="PF02953">
    <property type="entry name" value="zf-Tim10_DDP"/>
    <property type="match status" value="1"/>
</dbReference>
<proteinExistence type="inferred from homology"/>
<keyword evidence="4" id="KW-1185">Reference proteome</keyword>
<comment type="domain">
    <text evidence="1">The twin CX3C motif contains 4 conserved Cys residues that form 2 disulfide bonds in the mitochondrial intermembrane space.</text>
</comment>
<keyword evidence="1" id="KW-0496">Mitochondrion</keyword>
<comment type="similarity">
    <text evidence="1">Belongs to the small Tim family.</text>
</comment>
<keyword evidence="1" id="KW-0653">Protein transport</keyword>
<keyword evidence="1" id="KW-0813">Transport</keyword>
<keyword evidence="1" id="KW-0472">Membrane</keyword>
<keyword evidence="1" id="KW-1015">Disulfide bond</keyword>
<comment type="subunit">
    <text evidence="1">Heterohexamer.</text>
</comment>
<dbReference type="OMA" id="QHFVGMR"/>
<dbReference type="AlphaFoldDB" id="A0A0G4H1N2"/>
<feature type="domain" description="Tim10-like" evidence="2">
    <location>
        <begin position="13"/>
        <end position="73"/>
    </location>
</feature>
<sequence length="97" mass="10322">MSGSAPTEAQQIQQLQAVQAIVESQKTIAKLTGHCFERCVGTPGRLLSSGQQTCIWNCAQRYIETNHFIKLRTAEMIKATQEGGGGVRGGADALSGT</sequence>
<keyword evidence="1" id="KW-0811">Translocation</keyword>
<dbReference type="InterPro" id="IPR004217">
    <property type="entry name" value="Tim10-like"/>
</dbReference>
<organism evidence="3 4">
    <name type="scientific">Vitrella brassicaformis (strain CCMP3155)</name>
    <dbReference type="NCBI Taxonomy" id="1169540"/>
    <lineage>
        <taxon>Eukaryota</taxon>
        <taxon>Sar</taxon>
        <taxon>Alveolata</taxon>
        <taxon>Colpodellida</taxon>
        <taxon>Vitrellaceae</taxon>
        <taxon>Vitrella</taxon>
    </lineage>
</organism>
<dbReference type="EMBL" id="CDMY01000938">
    <property type="protein sequence ID" value="CEM37409.1"/>
    <property type="molecule type" value="Genomic_DNA"/>
</dbReference>
<evidence type="ECO:0000313" key="3">
    <source>
        <dbReference type="EMBL" id="CEM37409.1"/>
    </source>
</evidence>
<evidence type="ECO:0000259" key="2">
    <source>
        <dbReference type="Pfam" id="PF02953"/>
    </source>
</evidence>